<accession>A0A060SJC7</accession>
<dbReference type="STRING" id="5643.A0A060SJC7"/>
<dbReference type="AlphaFoldDB" id="A0A060SJC7"/>
<sequence length="913" mass="103353">MARFCDICKRSFSSQNGFNDHNYRYHQYPKPPPPPSRLHFHQRMNAKPCDVYGNPLPAGALPPPQQVAGSFWPFAHRPAFEFAELHFEQLQTSESGLDSLLRVLAAEKALETGDPDAKAIFESADDLLSHIDALPFGEAPWISFRIRYAGHVDANSPSWKRHTYIVHMRNPLRVAENMAGSADFLGTWDYTPFEEFLGEGCQRYSNLMSGRCHSSMDHDSRWAYKQALLQDTIITEHPELEGTMLTPIILGADKTTCSVATGHQSFHPVYISLGNIHNEMRQAHRDAVVPLAFLPIPTCAREHENDEEFRIFRKQVYHAALAQILAPLRPGMTVPHVMRCPDGHFRRAIFELGPFIADYPEQVYLSGVLQGWCPKSEAHVCLMLPRADNVHTECLHETFTSAVLYDVFGVVADVKPFTSHFPRADIHELLTPDLLHQLIKGTFKDHLVTWVSDYIMLTADSEREGKKILDEIDQRLAAAPPFPGLRRFPEGRKFSQWTGNDSKALMKVYLAAIAGVVPDRMVQCMAAFLDFCYIARRSSHDSVSLDAMADALAYFHDLRTVFVELDVRPTGFGLPRQHALVHYVEAIRLFGSPNGLCSSITESKHIEAVKRPWRASNKNEPLEQILKKNTRHSKLAAARVEYGRSGLLQGDVLTSVRREIDPYMDDLQDEDGEEYLALRDHRGVHKPAVHLATKPASTLSIRDMSVEVDQHDLEVLISEYLQQSIYPDVLIDEGFPVNELPQVSSRTRISRYLSASATFYAPSESCEPGGMHREIIRCNPSWLSKVPRYDTILIRVDVHAPGVRGMQVARMKALLSFTFENFLYECALVQWFTFDDDAPDALTGMWRLRPHIVDNVHVTSVVDLSSIIRACHLMPVFGTTSLPVDFSFIDSLDAFNAYYLNTYIDYHSHETLL</sequence>
<proteinExistence type="predicted"/>
<name>A0A060SJC7_PYCCI</name>
<dbReference type="GO" id="GO:0008270">
    <property type="term" value="F:zinc ion binding"/>
    <property type="evidence" value="ECO:0007669"/>
    <property type="project" value="UniProtKB-KW"/>
</dbReference>
<evidence type="ECO:0000259" key="2">
    <source>
        <dbReference type="PROSITE" id="PS50157"/>
    </source>
</evidence>
<gene>
    <name evidence="3" type="ORF">BN946_scf184983.g36</name>
</gene>
<keyword evidence="1" id="KW-0479">Metal-binding</keyword>
<keyword evidence="1" id="KW-0862">Zinc</keyword>
<keyword evidence="1" id="KW-0863">Zinc-finger</keyword>
<dbReference type="OrthoDB" id="2747587at2759"/>
<evidence type="ECO:0000313" key="3">
    <source>
        <dbReference type="EMBL" id="CDO72553.1"/>
    </source>
</evidence>
<dbReference type="EMBL" id="CCBP010000114">
    <property type="protein sequence ID" value="CDO72553.1"/>
    <property type="molecule type" value="Genomic_DNA"/>
</dbReference>
<dbReference type="InterPro" id="IPR013087">
    <property type="entry name" value="Znf_C2H2_type"/>
</dbReference>
<reference evidence="3" key="1">
    <citation type="submission" date="2014-01" db="EMBL/GenBank/DDBJ databases">
        <title>The genome of the white-rot fungus Pycnoporus cinnabarinus: a basidiomycete model with a versatile arsenal for lignocellulosic biomass breakdown.</title>
        <authorList>
            <person name="Levasseur A."/>
            <person name="Lomascolo A."/>
            <person name="Ruiz-Duenas F.J."/>
            <person name="Uzan E."/>
            <person name="Piumi F."/>
            <person name="Kues U."/>
            <person name="Ram A.F.J."/>
            <person name="Murat C."/>
            <person name="Haon M."/>
            <person name="Benoit I."/>
            <person name="Arfi Y."/>
            <person name="Chevret D."/>
            <person name="Drula E."/>
            <person name="Kwon M.J."/>
            <person name="Gouret P."/>
            <person name="Lesage-Meessen L."/>
            <person name="Lombard V."/>
            <person name="Mariette J."/>
            <person name="Noirot C."/>
            <person name="Park J."/>
            <person name="Patyshakuliyeva A."/>
            <person name="Wieneger R.A.B."/>
            <person name="Wosten H.A.B."/>
            <person name="Martin F."/>
            <person name="Coutinho P.M."/>
            <person name="de Vries R."/>
            <person name="Martinez A.T."/>
            <person name="Klopp C."/>
            <person name="Pontarotti P."/>
            <person name="Henrissat B."/>
            <person name="Record E."/>
        </authorList>
    </citation>
    <scope>NUCLEOTIDE SEQUENCE [LARGE SCALE GENOMIC DNA]</scope>
    <source>
        <strain evidence="3">BRFM137</strain>
    </source>
</reference>
<dbReference type="Pfam" id="PF18759">
    <property type="entry name" value="Plavaka"/>
    <property type="match status" value="1"/>
</dbReference>
<dbReference type="PROSITE" id="PS50157">
    <property type="entry name" value="ZINC_FINGER_C2H2_2"/>
    <property type="match status" value="1"/>
</dbReference>
<evidence type="ECO:0000313" key="4">
    <source>
        <dbReference type="Proteomes" id="UP000029665"/>
    </source>
</evidence>
<dbReference type="Proteomes" id="UP000029665">
    <property type="component" value="Unassembled WGS sequence"/>
</dbReference>
<dbReference type="PROSITE" id="PS00028">
    <property type="entry name" value="ZINC_FINGER_C2H2_1"/>
    <property type="match status" value="1"/>
</dbReference>
<dbReference type="HOGENOM" id="CLU_006344_1_0_1"/>
<protein>
    <recommendedName>
        <fullName evidence="2">C2H2-type domain-containing protein</fullName>
    </recommendedName>
</protein>
<comment type="caution">
    <text evidence="3">The sequence shown here is derived from an EMBL/GenBank/DDBJ whole genome shotgun (WGS) entry which is preliminary data.</text>
</comment>
<keyword evidence="4" id="KW-1185">Reference proteome</keyword>
<dbReference type="OMA" id="PTCAREH"/>
<dbReference type="InterPro" id="IPR041078">
    <property type="entry name" value="Plavaka"/>
</dbReference>
<organism evidence="3 4">
    <name type="scientific">Pycnoporus cinnabarinus</name>
    <name type="common">Cinnabar-red polypore</name>
    <name type="synonym">Trametes cinnabarina</name>
    <dbReference type="NCBI Taxonomy" id="5643"/>
    <lineage>
        <taxon>Eukaryota</taxon>
        <taxon>Fungi</taxon>
        <taxon>Dikarya</taxon>
        <taxon>Basidiomycota</taxon>
        <taxon>Agaricomycotina</taxon>
        <taxon>Agaricomycetes</taxon>
        <taxon>Polyporales</taxon>
        <taxon>Polyporaceae</taxon>
        <taxon>Trametes</taxon>
    </lineage>
</organism>
<feature type="domain" description="C2H2-type" evidence="2">
    <location>
        <begin position="3"/>
        <end position="31"/>
    </location>
</feature>
<evidence type="ECO:0000256" key="1">
    <source>
        <dbReference type="PROSITE-ProRule" id="PRU00042"/>
    </source>
</evidence>